<dbReference type="AlphaFoldDB" id="A0A094K0X9"/>
<dbReference type="EMBL" id="KL336915">
    <property type="protein sequence ID" value="KFZ50481.1"/>
    <property type="molecule type" value="Genomic_DNA"/>
</dbReference>
<feature type="compositionally biased region" description="Low complexity" evidence="1">
    <location>
        <begin position="85"/>
        <end position="104"/>
    </location>
</feature>
<dbReference type="Proteomes" id="UP000053620">
    <property type="component" value="Unassembled WGS sequence"/>
</dbReference>
<evidence type="ECO:0000256" key="1">
    <source>
        <dbReference type="SAM" id="MobiDB-lite"/>
    </source>
</evidence>
<gene>
    <name evidence="2" type="ORF">N321_09199</name>
</gene>
<feature type="region of interest" description="Disordered" evidence="1">
    <location>
        <begin position="26"/>
        <end position="45"/>
    </location>
</feature>
<name>A0A094K0X9_ANTCR</name>
<proteinExistence type="predicted"/>
<dbReference type="InterPro" id="IPR031496">
    <property type="entry name" value="DUF4688"/>
</dbReference>
<reference evidence="2 3" key="1">
    <citation type="submission" date="2014-04" db="EMBL/GenBank/DDBJ databases">
        <title>Genome evolution of avian class.</title>
        <authorList>
            <person name="Zhang G."/>
            <person name="Li C."/>
        </authorList>
    </citation>
    <scope>NUCLEOTIDE SEQUENCE [LARGE SCALE GENOMIC DNA]</scope>
    <source>
        <strain evidence="2">BGI_N321</strain>
    </source>
</reference>
<feature type="region of interest" description="Disordered" evidence="1">
    <location>
        <begin position="85"/>
        <end position="121"/>
    </location>
</feature>
<protein>
    <submittedName>
        <fullName evidence="2">Uncharacterized protein C1orf94</fullName>
    </submittedName>
</protein>
<accession>A0A094K0X9</accession>
<keyword evidence="3" id="KW-1185">Reference proteome</keyword>
<dbReference type="Pfam" id="PF15752">
    <property type="entry name" value="DUF4688"/>
    <property type="match status" value="1"/>
</dbReference>
<feature type="non-terminal residue" evidence="2">
    <location>
        <position position="121"/>
    </location>
</feature>
<evidence type="ECO:0000313" key="3">
    <source>
        <dbReference type="Proteomes" id="UP000053620"/>
    </source>
</evidence>
<evidence type="ECO:0000313" key="2">
    <source>
        <dbReference type="EMBL" id="KFZ50481.1"/>
    </source>
</evidence>
<organism evidence="2 3">
    <name type="scientific">Antrostomus carolinensis</name>
    <name type="common">Chuck-will's-widow</name>
    <name type="synonym">Caprimulgus carolinensis</name>
    <dbReference type="NCBI Taxonomy" id="279965"/>
    <lineage>
        <taxon>Eukaryota</taxon>
        <taxon>Metazoa</taxon>
        <taxon>Chordata</taxon>
        <taxon>Craniata</taxon>
        <taxon>Vertebrata</taxon>
        <taxon>Euteleostomi</taxon>
        <taxon>Archelosauria</taxon>
        <taxon>Archosauria</taxon>
        <taxon>Dinosauria</taxon>
        <taxon>Saurischia</taxon>
        <taxon>Theropoda</taxon>
        <taxon>Coelurosauria</taxon>
        <taxon>Aves</taxon>
        <taxon>Neognathae</taxon>
        <taxon>Neoaves</taxon>
        <taxon>Strisores</taxon>
        <taxon>Caprimulgiformes</taxon>
        <taxon>Caprimulgidae</taxon>
        <taxon>Antrostomus</taxon>
    </lineage>
</organism>
<sequence>MKLRALCDAQLSAKSVSTSLLCSAKSQNNSKGLENGSVTGTHSTEGSKLQVPFLLKCTDTAKGTGNQAMAEETKVAKEFTKNNTFSSANSSTAASSATAESQTAGQKQQLAPFAKICSKPD</sequence>
<dbReference type="PANTHER" id="PTHR35674">
    <property type="entry name" value="CDNA SEQUENCE CK137956"/>
    <property type="match status" value="1"/>
</dbReference>
<dbReference type="PANTHER" id="PTHR35674:SF1">
    <property type="entry name" value="CDNA SEQUENCE CK137956"/>
    <property type="match status" value="1"/>
</dbReference>